<protein>
    <recommendedName>
        <fullName evidence="2 4">acylphosphatase</fullName>
        <ecNumber evidence="2 4">3.6.1.7</ecNumber>
    </recommendedName>
</protein>
<evidence type="ECO:0000256" key="5">
    <source>
        <dbReference type="RuleBase" id="RU004168"/>
    </source>
</evidence>
<dbReference type="PROSITE" id="PS51160">
    <property type="entry name" value="ACYLPHOSPHATASE_3"/>
    <property type="match status" value="1"/>
</dbReference>
<name>A0A4R6FXL4_9SPHN</name>
<feature type="active site" evidence="4">
    <location>
        <position position="36"/>
    </location>
</feature>
<gene>
    <name evidence="7" type="ORF">EV664_101269</name>
</gene>
<dbReference type="InterPro" id="IPR020456">
    <property type="entry name" value="Acylphosphatase"/>
</dbReference>
<evidence type="ECO:0000256" key="2">
    <source>
        <dbReference type="ARBA" id="ARBA00012150"/>
    </source>
</evidence>
<comment type="catalytic activity">
    <reaction evidence="3 4">
        <text>an acyl phosphate + H2O = a carboxylate + phosphate + H(+)</text>
        <dbReference type="Rhea" id="RHEA:14965"/>
        <dbReference type="ChEBI" id="CHEBI:15377"/>
        <dbReference type="ChEBI" id="CHEBI:15378"/>
        <dbReference type="ChEBI" id="CHEBI:29067"/>
        <dbReference type="ChEBI" id="CHEBI:43474"/>
        <dbReference type="ChEBI" id="CHEBI:59918"/>
        <dbReference type="EC" id="3.6.1.7"/>
    </reaction>
</comment>
<dbReference type="Pfam" id="PF00708">
    <property type="entry name" value="Acylphosphatase"/>
    <property type="match status" value="1"/>
</dbReference>
<evidence type="ECO:0000256" key="4">
    <source>
        <dbReference type="PROSITE-ProRule" id="PRU00520"/>
    </source>
</evidence>
<dbReference type="PANTHER" id="PTHR47268">
    <property type="entry name" value="ACYLPHOSPHATASE"/>
    <property type="match status" value="1"/>
</dbReference>
<dbReference type="EMBL" id="SNWD01000001">
    <property type="protein sequence ID" value="TDN86693.1"/>
    <property type="molecule type" value="Genomic_DNA"/>
</dbReference>
<evidence type="ECO:0000313" key="7">
    <source>
        <dbReference type="EMBL" id="TDN86693.1"/>
    </source>
</evidence>
<sequence>MNAVRLLIEGRVQRVGYRDWAVKTAGAMKVSGWIRNLQDGRVEALVAGDEEQIDAFVEACREGPRLAEVTRVDVRPDEPMPRMLKGFTKRFTA</sequence>
<proteinExistence type="inferred from homology"/>
<dbReference type="InterPro" id="IPR036046">
    <property type="entry name" value="Acylphosphatase-like_dom_sf"/>
</dbReference>
<keyword evidence="4" id="KW-0378">Hydrolase</keyword>
<dbReference type="OrthoDB" id="5295388at2"/>
<evidence type="ECO:0000313" key="8">
    <source>
        <dbReference type="Proteomes" id="UP000295493"/>
    </source>
</evidence>
<comment type="caution">
    <text evidence="7">The sequence shown here is derived from an EMBL/GenBank/DDBJ whole genome shotgun (WGS) entry which is preliminary data.</text>
</comment>
<evidence type="ECO:0000259" key="6">
    <source>
        <dbReference type="PROSITE" id="PS51160"/>
    </source>
</evidence>
<dbReference type="EC" id="3.6.1.7" evidence="2 4"/>
<dbReference type="AlphaFoldDB" id="A0A4R6FXL4"/>
<dbReference type="InterPro" id="IPR001792">
    <property type="entry name" value="Acylphosphatase-like_dom"/>
</dbReference>
<dbReference type="PANTHER" id="PTHR47268:SF4">
    <property type="entry name" value="ACYLPHOSPHATASE"/>
    <property type="match status" value="1"/>
</dbReference>
<organism evidence="7 8">
    <name type="scientific">Stakelama pacifica</name>
    <dbReference type="NCBI Taxonomy" id="517720"/>
    <lineage>
        <taxon>Bacteria</taxon>
        <taxon>Pseudomonadati</taxon>
        <taxon>Pseudomonadota</taxon>
        <taxon>Alphaproteobacteria</taxon>
        <taxon>Sphingomonadales</taxon>
        <taxon>Sphingomonadaceae</taxon>
        <taxon>Stakelama</taxon>
    </lineage>
</organism>
<dbReference type="SUPFAM" id="SSF54975">
    <property type="entry name" value="Acylphosphatase/BLUF domain-like"/>
    <property type="match status" value="1"/>
</dbReference>
<evidence type="ECO:0000256" key="1">
    <source>
        <dbReference type="ARBA" id="ARBA00005614"/>
    </source>
</evidence>
<accession>A0A4R6FXL4</accession>
<keyword evidence="8" id="KW-1185">Reference proteome</keyword>
<dbReference type="Proteomes" id="UP000295493">
    <property type="component" value="Unassembled WGS sequence"/>
</dbReference>
<dbReference type="RefSeq" id="WP_133493883.1">
    <property type="nucleotide sequence ID" value="NZ_BMLU01000001.1"/>
</dbReference>
<dbReference type="Gene3D" id="3.30.70.100">
    <property type="match status" value="1"/>
</dbReference>
<evidence type="ECO:0000256" key="3">
    <source>
        <dbReference type="ARBA" id="ARBA00047645"/>
    </source>
</evidence>
<comment type="similarity">
    <text evidence="1 5">Belongs to the acylphosphatase family.</text>
</comment>
<feature type="active site" evidence="4">
    <location>
        <position position="18"/>
    </location>
</feature>
<reference evidence="7 8" key="1">
    <citation type="submission" date="2019-03" db="EMBL/GenBank/DDBJ databases">
        <title>Genomic Encyclopedia of Type Strains, Phase IV (KMG-IV): sequencing the most valuable type-strain genomes for metagenomic binning, comparative biology and taxonomic classification.</title>
        <authorList>
            <person name="Goeker M."/>
        </authorList>
    </citation>
    <scope>NUCLEOTIDE SEQUENCE [LARGE SCALE GENOMIC DNA]</scope>
    <source>
        <strain evidence="7 8">DSM 25059</strain>
    </source>
</reference>
<feature type="domain" description="Acylphosphatase-like" evidence="6">
    <location>
        <begin position="3"/>
        <end position="91"/>
    </location>
</feature>
<dbReference type="GO" id="GO:0003998">
    <property type="term" value="F:acylphosphatase activity"/>
    <property type="evidence" value="ECO:0007669"/>
    <property type="project" value="UniProtKB-EC"/>
</dbReference>